<dbReference type="GO" id="GO:0016020">
    <property type="term" value="C:membrane"/>
    <property type="evidence" value="ECO:0007669"/>
    <property type="project" value="UniProtKB-SubCell"/>
</dbReference>
<name>A0A8C9F9K3_PAVCR</name>
<dbReference type="AlphaFoldDB" id="A0A8C9F9K3"/>
<dbReference type="Proteomes" id="UP000694428">
    <property type="component" value="Unplaced"/>
</dbReference>
<organism evidence="8 9">
    <name type="scientific">Pavo cristatus</name>
    <name type="common">Indian peafowl</name>
    <name type="synonym">Blue peafowl</name>
    <dbReference type="NCBI Taxonomy" id="9049"/>
    <lineage>
        <taxon>Eukaryota</taxon>
        <taxon>Metazoa</taxon>
        <taxon>Chordata</taxon>
        <taxon>Craniata</taxon>
        <taxon>Vertebrata</taxon>
        <taxon>Euteleostomi</taxon>
        <taxon>Archelosauria</taxon>
        <taxon>Archosauria</taxon>
        <taxon>Dinosauria</taxon>
        <taxon>Saurischia</taxon>
        <taxon>Theropoda</taxon>
        <taxon>Coelurosauria</taxon>
        <taxon>Aves</taxon>
        <taxon>Neognathae</taxon>
        <taxon>Galloanserae</taxon>
        <taxon>Galliformes</taxon>
        <taxon>Phasianidae</taxon>
        <taxon>Phasianinae</taxon>
        <taxon>Pavo</taxon>
    </lineage>
</organism>
<dbReference type="CDD" id="cd00096">
    <property type="entry name" value="Ig"/>
    <property type="match status" value="1"/>
</dbReference>
<dbReference type="Pfam" id="PF13895">
    <property type="entry name" value="Ig_2"/>
    <property type="match status" value="1"/>
</dbReference>
<dbReference type="InterPro" id="IPR036179">
    <property type="entry name" value="Ig-like_dom_sf"/>
</dbReference>
<feature type="transmembrane region" description="Helical" evidence="6">
    <location>
        <begin position="426"/>
        <end position="447"/>
    </location>
</feature>
<evidence type="ECO:0000259" key="7">
    <source>
        <dbReference type="PROSITE" id="PS50835"/>
    </source>
</evidence>
<dbReference type="Pfam" id="PF07686">
    <property type="entry name" value="V-set"/>
    <property type="match status" value="1"/>
</dbReference>
<reference evidence="8" key="1">
    <citation type="submission" date="2025-08" db="UniProtKB">
        <authorList>
            <consortium name="Ensembl"/>
        </authorList>
    </citation>
    <scope>IDENTIFICATION</scope>
</reference>
<keyword evidence="4" id="KW-0325">Glycoprotein</keyword>
<dbReference type="PANTHER" id="PTHR12080">
    <property type="entry name" value="SIGNALING LYMPHOCYTIC ACTIVATION MOLECULE"/>
    <property type="match status" value="1"/>
</dbReference>
<keyword evidence="9" id="KW-1185">Reference proteome</keyword>
<evidence type="ECO:0000256" key="3">
    <source>
        <dbReference type="ARBA" id="ARBA00023136"/>
    </source>
</evidence>
<protein>
    <recommendedName>
        <fullName evidence="7">Ig-like domain-containing protein</fullName>
    </recommendedName>
</protein>
<evidence type="ECO:0000313" key="8">
    <source>
        <dbReference type="Ensembl" id="ENSPSTP00000011496.1"/>
    </source>
</evidence>
<dbReference type="InterPro" id="IPR013106">
    <property type="entry name" value="Ig_V-set"/>
</dbReference>
<feature type="region of interest" description="Disordered" evidence="5">
    <location>
        <begin position="467"/>
        <end position="501"/>
    </location>
</feature>
<keyword evidence="6" id="KW-0812">Transmembrane</keyword>
<feature type="domain" description="Ig-like" evidence="7">
    <location>
        <begin position="328"/>
        <end position="412"/>
    </location>
</feature>
<dbReference type="InterPro" id="IPR007110">
    <property type="entry name" value="Ig-like_dom"/>
</dbReference>
<keyword evidence="6" id="KW-1133">Transmembrane helix</keyword>
<dbReference type="PROSITE" id="PS50835">
    <property type="entry name" value="IG_LIKE"/>
    <property type="match status" value="1"/>
</dbReference>
<evidence type="ECO:0000256" key="2">
    <source>
        <dbReference type="ARBA" id="ARBA00022729"/>
    </source>
</evidence>
<keyword evidence="3 6" id="KW-0472">Membrane</keyword>
<evidence type="ECO:0000313" key="9">
    <source>
        <dbReference type="Proteomes" id="UP000694428"/>
    </source>
</evidence>
<dbReference type="InterPro" id="IPR003599">
    <property type="entry name" value="Ig_sub"/>
</dbReference>
<dbReference type="InterPro" id="IPR013783">
    <property type="entry name" value="Ig-like_fold"/>
</dbReference>
<evidence type="ECO:0000256" key="1">
    <source>
        <dbReference type="ARBA" id="ARBA00004370"/>
    </source>
</evidence>
<reference evidence="8" key="2">
    <citation type="submission" date="2025-09" db="UniProtKB">
        <authorList>
            <consortium name="Ensembl"/>
        </authorList>
    </citation>
    <scope>IDENTIFICATION</scope>
</reference>
<accession>A0A8C9F9K3</accession>
<dbReference type="Ensembl" id="ENSPSTT00000012065.1">
    <property type="protein sequence ID" value="ENSPSTP00000011496.1"/>
    <property type="gene ID" value="ENSPSTG00000008079.1"/>
</dbReference>
<evidence type="ECO:0000256" key="6">
    <source>
        <dbReference type="SAM" id="Phobius"/>
    </source>
</evidence>
<dbReference type="InterPro" id="IPR015631">
    <property type="entry name" value="CD2/SLAM_rcpt"/>
</dbReference>
<keyword evidence="2" id="KW-0732">Signal</keyword>
<dbReference type="Gene3D" id="2.60.40.10">
    <property type="entry name" value="Immunoglobulins"/>
    <property type="match status" value="2"/>
</dbReference>
<dbReference type="SUPFAM" id="SSF48726">
    <property type="entry name" value="Immunoglobulin"/>
    <property type="match status" value="2"/>
</dbReference>
<evidence type="ECO:0000256" key="5">
    <source>
        <dbReference type="SAM" id="MobiDB-lite"/>
    </source>
</evidence>
<dbReference type="SMART" id="SM00409">
    <property type="entry name" value="IG"/>
    <property type="match status" value="1"/>
</dbReference>
<evidence type="ECO:0000256" key="4">
    <source>
        <dbReference type="ARBA" id="ARBA00023180"/>
    </source>
</evidence>
<sequence length="501" mass="54891">MQVYICCSHPHVDPSQSRHPRAVHSLLLPPQEPPLASPFWKHRSSSGKQLCTVPTPCASPNPPSPCRRGAVSLMFLCLCFFAAGILLQEKGGKPGWWGGSILLVQSQAMRDVLPVPVAWHSQTSCCYLLNSSSIRAPSLIYCPRSPGYAAELPWGWAGSHVVPRLPLPRNLWVDLHVSSPPPAQLRPLLPRAGDGEMGQLCGRRCPFIPRLLALLLVTTGAAAVQIKPVSGVLGGSAQLPLQLHPGSRVKRIIWSFRANASKKIEVVEYNLETSEHPKYNRQRLELVNNTTLQISALELGDSGVYDAQVTYQSNEMDECSFNLTVYEPVPVPLIQHEMLSYSAQDCSIILRCSVPAGSGAQTTWQHDNTSSALWRQSDNSHVLHLTVPASALNVSYTCVARNPAQEKSKSVDLAKLCAQEARRWRWPIYLVVLVAVLGALSIALYLLRRRKAADRAAACPEEPLYSQVQRGDVEDRDEQGPSRTIYSEVGSSGNSTACPQA</sequence>
<comment type="subcellular location">
    <subcellularLocation>
        <location evidence="1">Membrane</location>
    </subcellularLocation>
</comment>
<feature type="compositionally biased region" description="Polar residues" evidence="5">
    <location>
        <begin position="481"/>
        <end position="501"/>
    </location>
</feature>
<proteinExistence type="predicted"/>
<dbReference type="PANTHER" id="PTHR12080:SF121">
    <property type="entry name" value="IG-LIKE DOMAIN-CONTAINING PROTEIN-RELATED"/>
    <property type="match status" value="1"/>
</dbReference>